<dbReference type="FunFam" id="2.30.38.10:FF:000001">
    <property type="entry name" value="Non-ribosomal peptide synthetase PvdI"/>
    <property type="match status" value="2"/>
</dbReference>
<dbReference type="GO" id="GO:0003824">
    <property type="term" value="F:catalytic activity"/>
    <property type="evidence" value="ECO:0007669"/>
    <property type="project" value="InterPro"/>
</dbReference>
<evidence type="ECO:0000256" key="4">
    <source>
        <dbReference type="ARBA" id="ARBA00022553"/>
    </source>
</evidence>
<evidence type="ECO:0000256" key="2">
    <source>
        <dbReference type="ARBA" id="ARBA00006432"/>
    </source>
</evidence>
<dbReference type="NCBIfam" id="NF003417">
    <property type="entry name" value="PRK04813.1"/>
    <property type="match status" value="3"/>
</dbReference>
<gene>
    <name evidence="6" type="ORF">HG543_48420</name>
</gene>
<proteinExistence type="inferred from homology"/>
<dbReference type="Gene3D" id="3.40.50.980">
    <property type="match status" value="4"/>
</dbReference>
<dbReference type="InterPro" id="IPR023213">
    <property type="entry name" value="CAT-like_dom_sf"/>
</dbReference>
<dbReference type="SMART" id="SM00823">
    <property type="entry name" value="PKS_PP"/>
    <property type="match status" value="3"/>
</dbReference>
<dbReference type="GO" id="GO:0005829">
    <property type="term" value="C:cytosol"/>
    <property type="evidence" value="ECO:0007669"/>
    <property type="project" value="TreeGrafter"/>
</dbReference>
<feature type="domain" description="Carrier" evidence="5">
    <location>
        <begin position="2257"/>
        <end position="2332"/>
    </location>
</feature>
<dbReference type="SUPFAM" id="SSF47336">
    <property type="entry name" value="ACP-like"/>
    <property type="match status" value="3"/>
</dbReference>
<protein>
    <submittedName>
        <fullName evidence="6">Amino acid adenylation domain-containing protein</fullName>
    </submittedName>
</protein>
<dbReference type="Gene3D" id="3.30.559.30">
    <property type="entry name" value="Nonribosomal peptide synthetase, condensation domain"/>
    <property type="match status" value="2"/>
</dbReference>
<dbReference type="PANTHER" id="PTHR45527:SF1">
    <property type="entry name" value="FATTY ACID SYNTHASE"/>
    <property type="match status" value="1"/>
</dbReference>
<dbReference type="Gene3D" id="3.30.559.10">
    <property type="entry name" value="Chloramphenicol acetyltransferase-like domain"/>
    <property type="match status" value="2"/>
</dbReference>
<comment type="similarity">
    <text evidence="2">Belongs to the ATP-dependent AMP-binding enzyme family.</text>
</comment>
<organism evidence="6 7">
    <name type="scientific">Pyxidicoccus fallax</name>
    <dbReference type="NCBI Taxonomy" id="394095"/>
    <lineage>
        <taxon>Bacteria</taxon>
        <taxon>Pseudomonadati</taxon>
        <taxon>Myxococcota</taxon>
        <taxon>Myxococcia</taxon>
        <taxon>Myxococcales</taxon>
        <taxon>Cystobacterineae</taxon>
        <taxon>Myxococcaceae</taxon>
        <taxon>Pyxidicoccus</taxon>
    </lineage>
</organism>
<evidence type="ECO:0000313" key="6">
    <source>
        <dbReference type="EMBL" id="NMO22632.1"/>
    </source>
</evidence>
<dbReference type="InterPro" id="IPR020806">
    <property type="entry name" value="PKS_PP-bd"/>
</dbReference>
<keyword evidence="7" id="KW-1185">Reference proteome</keyword>
<evidence type="ECO:0000256" key="1">
    <source>
        <dbReference type="ARBA" id="ARBA00001957"/>
    </source>
</evidence>
<dbReference type="Pfam" id="PF13193">
    <property type="entry name" value="AMP-binding_C"/>
    <property type="match status" value="3"/>
</dbReference>
<dbReference type="InterPro" id="IPR010071">
    <property type="entry name" value="AA_adenyl_dom"/>
</dbReference>
<evidence type="ECO:0000313" key="7">
    <source>
        <dbReference type="Proteomes" id="UP000518300"/>
    </source>
</evidence>
<dbReference type="Proteomes" id="UP000518300">
    <property type="component" value="Unassembled WGS sequence"/>
</dbReference>
<dbReference type="InterPro" id="IPR036736">
    <property type="entry name" value="ACP-like_sf"/>
</dbReference>
<feature type="non-terminal residue" evidence="6">
    <location>
        <position position="1"/>
    </location>
</feature>
<dbReference type="Gene3D" id="1.10.1200.10">
    <property type="entry name" value="ACP-like"/>
    <property type="match status" value="3"/>
</dbReference>
<dbReference type="CDD" id="cd19531">
    <property type="entry name" value="LCL_NRPS-like"/>
    <property type="match status" value="2"/>
</dbReference>
<dbReference type="FunFam" id="1.10.1200.10:FF:000005">
    <property type="entry name" value="Nonribosomal peptide synthetase 1"/>
    <property type="match status" value="3"/>
</dbReference>
<feature type="domain" description="Carrier" evidence="5">
    <location>
        <begin position="151"/>
        <end position="226"/>
    </location>
</feature>
<dbReference type="Pfam" id="PF00550">
    <property type="entry name" value="PP-binding"/>
    <property type="match status" value="3"/>
</dbReference>
<dbReference type="PROSITE" id="PS50075">
    <property type="entry name" value="CARRIER"/>
    <property type="match status" value="3"/>
</dbReference>
<dbReference type="GO" id="GO:0044550">
    <property type="term" value="P:secondary metabolite biosynthetic process"/>
    <property type="evidence" value="ECO:0007669"/>
    <property type="project" value="UniProtKB-ARBA"/>
</dbReference>
<name>A0A848LYM1_9BACT</name>
<dbReference type="PROSITE" id="PS00012">
    <property type="entry name" value="PHOSPHOPANTETHEINE"/>
    <property type="match status" value="3"/>
</dbReference>
<dbReference type="FunFam" id="3.30.300.30:FF:000010">
    <property type="entry name" value="Enterobactin synthetase component F"/>
    <property type="match status" value="3"/>
</dbReference>
<dbReference type="InterPro" id="IPR009081">
    <property type="entry name" value="PP-bd_ACP"/>
</dbReference>
<dbReference type="SUPFAM" id="SSF52777">
    <property type="entry name" value="CoA-dependent acyltransferases"/>
    <property type="match status" value="4"/>
</dbReference>
<dbReference type="SUPFAM" id="SSF56801">
    <property type="entry name" value="Acetyl-CoA synthetase-like"/>
    <property type="match status" value="3"/>
</dbReference>
<dbReference type="EMBL" id="JABBJJ010000449">
    <property type="protein sequence ID" value="NMO22632.1"/>
    <property type="molecule type" value="Genomic_DNA"/>
</dbReference>
<dbReference type="FunFam" id="3.30.559.10:FF:000012">
    <property type="entry name" value="Non-ribosomal peptide synthetase"/>
    <property type="match status" value="2"/>
</dbReference>
<comment type="cofactor">
    <cofactor evidence="1">
        <name>pantetheine 4'-phosphate</name>
        <dbReference type="ChEBI" id="CHEBI:47942"/>
    </cofactor>
</comment>
<dbReference type="InterPro" id="IPR025110">
    <property type="entry name" value="AMP-bd_C"/>
</dbReference>
<dbReference type="FunFam" id="3.40.50.980:FF:000001">
    <property type="entry name" value="Non-ribosomal peptide synthetase"/>
    <property type="match status" value="2"/>
</dbReference>
<dbReference type="GO" id="GO:0031177">
    <property type="term" value="F:phosphopantetheine binding"/>
    <property type="evidence" value="ECO:0007669"/>
    <property type="project" value="InterPro"/>
</dbReference>
<feature type="domain" description="Carrier" evidence="5">
    <location>
        <begin position="1204"/>
        <end position="1279"/>
    </location>
</feature>
<dbReference type="NCBIfam" id="TIGR01733">
    <property type="entry name" value="AA-adenyl-dom"/>
    <property type="match status" value="2"/>
</dbReference>
<keyword evidence="4" id="KW-0597">Phosphoprotein</keyword>
<keyword evidence="3" id="KW-0596">Phosphopantetheine</keyword>
<dbReference type="Gene3D" id="3.30.300.30">
    <property type="match status" value="3"/>
</dbReference>
<reference evidence="6 7" key="1">
    <citation type="submission" date="2020-04" db="EMBL/GenBank/DDBJ databases">
        <title>Draft genome of Pyxidicoccus fallax type strain.</title>
        <authorList>
            <person name="Whitworth D.E."/>
        </authorList>
    </citation>
    <scope>NUCLEOTIDE SEQUENCE [LARGE SCALE GENOMIC DNA]</scope>
    <source>
        <strain evidence="6 7">DSM 14698</strain>
    </source>
</reference>
<dbReference type="PROSITE" id="PS00455">
    <property type="entry name" value="AMP_BINDING"/>
    <property type="match status" value="2"/>
</dbReference>
<dbReference type="InterPro" id="IPR045851">
    <property type="entry name" value="AMP-bd_C_sf"/>
</dbReference>
<sequence>AERFIPDPFASTPGERLYRTGDQVRRLADGGLEYLGRLDFQVKVRGFRIELGEIEAALEQHPRVRQAVVVAREDVAGDKRLVAYVVPPSGAQAPDASALREALKQQLPEYMVPSAFVALEALPLTFNGKLDRKALPSPELQVLEKRDSYVAPRTPTEQLLASQWGQLLGLARIGARDNFFELGGHSLLATQVISRIRGTFGVDLPISALFEAPTLEALAASIDALAREGGGVKLPPLQPIDRTGALPLSFAQQRLWFLDQLVPDSALYNMPAPLRLEGSLDVAALERSLTELVRRHEVLRTSFPAEAGQPLQVISPPASMPLERVDLSALPADEREAEARRLIEAECRKPFSLARGPLLRALLLKLAETEHVLLLNLHHIISDGWSMGVLAREVVALYEAFSQGRPSPLPELPVQYADFASWQRGWLQGEALEAQFSYWSQQLAGAPQLLELPTDRPRPATQSYRGATLSRLMPQALSQALQVLCQREGVTSFMALLAGFQALLSRYSGQTDVVVGTDIAGRTHADTESLIGFFINQLVMRGDLSGDPTFRELLGRTRQATLGAYAHQDVPFEELVRVLNPERSLAHAPIFQVKLVLQNAPTTELHVPGLTFRGTEGSTGAAKFDLTLSIQETPEGLSCLADYSTDLFDAGTMARMLEHLQVVLEAAVARPDTRLSSLPFFTEAERQRLLVDWNGTHAELEDSCAHRLFEAQVRRTPDATALQMGATSLTYRQLDERANQLAWHLRSLGVGPEVLVGLCVERSPELVVSILAVLKAGGAWLPLDSSYPTERLSFMLRDARPPVLLTHEKLADELPVQNELLVLLDSEWDSLISRQPTHAPDVRVLPDNLAYVIYTSGSTGRPKGTLLRHRGLCNTARETVTFMDLGPGRRLLQFFSSAFDASVSEIFPALLSGACLVLASRDELMPGEPLLELVSRHSITTLKLTPSVLAQLEPEGLRGIQTLITAGEACPPELVARFQPGRRFVNAYGPTEATVCATVNTDVDSQRVSIGKPFHNVRTYVLDALLRPVPVGVPGELFIGGLGLARGYLGRPELTAERFIPNPFASEPGERLYRTGDKARWLADGTLEYLGRIDSQVKLRGFRIELGEVESVLASHPSVREAVVSLREDGGNGAKLVAYLVAQADESLDAAALRSFAGQKLPEYMVPATFVVLPALPLTSSGKVDRKALPAPDSALSAGVEYVAPRNETERKLAALWSEVLQVEKVGIHDNFFELGGHSLLVTQISSRIRASLGVDLPLPTLFESSTIEALARAVESVTLDTAAPHLPPLRPVERTGALPLSFAQQRLWFLDQLVPDSALYNMPAPLRLEGSLDVAALERSLTELVRRHEVLRTSFPSDAGQPLQVIAPPASMPLDRVDLSALPAEEREAEARRLIEAECRKPFSLARGPLLRALLLKLADTEHVLLLNLHHIVSDGWSMGVLAREVVALYGAFSQGQPSPLPELPVQYADFASWQRGWLQGEALEAQFSYWRQQLTGAPQLLELPTDRPRPAMQSYRGALLSRLMPATLANALQALCQREGVTSFMALLSGFQALLSRYSGQTDVVVGTDIAGRTHADTEGLIGFFINQLVMRGDLSGDPTFRELLGRTRQATLGAYAHQDVPFEELVRVLNPERSLAHAPLFQVKLVLQNTPTVELRVPGLTFRGADSGASAAKFDLTLSIQEMPEGLSCVADYSTDLFDAGTMARMLEHLQVLLEAAVAQPDTRLSSLPLLTTAERQRVLVEWNDTRAQMVDTCAHHLFEAQVARSPDAPALQMGERTLTYRQLDERANQLAHHLRSLGVGPEVLVGLCVERSPELVVSILAVLKAGGAWLPLDSSYPTERLSFMLRDARPPVLLTQDKLADELPVQNELLVLLDSEWDSLISRQPTHAPDVRVLPDNLAYVIYTSGSTGRPKGTLLRHRGLCNTARETLTFMDLGPGRRLLQFFSSAFDASVSEIFPALLSGACLVLASRDELMPGEPLLKVLQQHSITTLKLTPSVLAQLEPERLQGVRTLITAGEACPPELVARFQPGRRFVNAYGPTEATVCATVNTDVDAQRVSIGKPFHNVQTYVLDSHLRPVPVGVPGELFIGGLGLARGYLGRPELTAERFIPNPFASEPGERLYRTGDKARWLADGTLEYLGRIDSQVKLRGFRIELGEIESVLASHPSVREAVVSLREDGGNGAKLVAYVVPGEEGTTDTGALRTFIGEKLPEYMVPAAFVVLPALPLTSSGKVDRKALPAPDSALSAGVEYVAPRNETEQKLAALWSEVLQVEKVGIHDNFFELGGHSLLATQAVTRIRSAFNVETSLQDFFETPTVAGFALNILRLTAQVDLAELESMMAQLDGLDDEEVQKLLASESSSTDEADPQE</sequence>
<dbReference type="InterPro" id="IPR001242">
    <property type="entry name" value="Condensation_dom"/>
</dbReference>
<dbReference type="InterPro" id="IPR000873">
    <property type="entry name" value="AMP-dep_synth/lig_dom"/>
</dbReference>
<evidence type="ECO:0000256" key="3">
    <source>
        <dbReference type="ARBA" id="ARBA00022450"/>
    </source>
</evidence>
<dbReference type="FunFam" id="3.40.50.12780:FF:000012">
    <property type="entry name" value="Non-ribosomal peptide synthetase"/>
    <property type="match status" value="2"/>
</dbReference>
<dbReference type="InterPro" id="IPR006162">
    <property type="entry name" value="Ppantetheine_attach_site"/>
</dbReference>
<dbReference type="Pfam" id="PF00668">
    <property type="entry name" value="Condensation"/>
    <property type="match status" value="2"/>
</dbReference>
<comment type="caution">
    <text evidence="6">The sequence shown here is derived from an EMBL/GenBank/DDBJ whole genome shotgun (WGS) entry which is preliminary data.</text>
</comment>
<accession>A0A848LYM1</accession>
<evidence type="ECO:0000259" key="5">
    <source>
        <dbReference type="PROSITE" id="PS50075"/>
    </source>
</evidence>
<dbReference type="Gene3D" id="2.30.38.10">
    <property type="entry name" value="Luciferase, Domain 3"/>
    <property type="match status" value="3"/>
</dbReference>
<dbReference type="Pfam" id="PF00501">
    <property type="entry name" value="AMP-binding"/>
    <property type="match status" value="2"/>
</dbReference>
<dbReference type="CDD" id="cd05930">
    <property type="entry name" value="A_NRPS"/>
    <property type="match status" value="2"/>
</dbReference>
<dbReference type="PANTHER" id="PTHR45527">
    <property type="entry name" value="NONRIBOSOMAL PEPTIDE SYNTHETASE"/>
    <property type="match status" value="1"/>
</dbReference>
<dbReference type="GO" id="GO:0043041">
    <property type="term" value="P:amino acid activation for nonribosomal peptide biosynthetic process"/>
    <property type="evidence" value="ECO:0007669"/>
    <property type="project" value="TreeGrafter"/>
</dbReference>
<dbReference type="InterPro" id="IPR020845">
    <property type="entry name" value="AMP-binding_CS"/>
</dbReference>